<keyword evidence="7" id="KW-1185">Reference proteome</keyword>
<name>A0A2L2BSJ9_9MICO</name>
<comment type="similarity">
    <text evidence="4">Belongs to the class I-like SAM-binding methyltransferase superfamily. RNA M5U methyltransferase family.</text>
</comment>
<keyword evidence="2 4" id="KW-0808">Transferase</keyword>
<dbReference type="SUPFAM" id="SSF53335">
    <property type="entry name" value="S-adenosyl-L-methionine-dependent methyltransferases"/>
    <property type="match status" value="1"/>
</dbReference>
<dbReference type="Gene3D" id="2.40.50.140">
    <property type="entry name" value="Nucleic acid-binding proteins"/>
    <property type="match status" value="1"/>
</dbReference>
<dbReference type="PROSITE" id="PS51687">
    <property type="entry name" value="SAM_MT_RNA_M5U"/>
    <property type="match status" value="1"/>
</dbReference>
<dbReference type="InterPro" id="IPR012340">
    <property type="entry name" value="NA-bd_OB-fold"/>
</dbReference>
<feature type="active site" description="Nucleophile" evidence="4">
    <location>
        <position position="368"/>
    </location>
</feature>
<gene>
    <name evidence="6" type="ORF">C3B54_111657</name>
</gene>
<sequence length="414" mass="44613">MALDTGDIVELEVTKVVHGGDGLARHEGFVIFVHGGLPSERVLARVYSVKKSHAFADLIEVLSPSINRVSHIWSEADVSRPPEARAGGADYGHIDLGYQRVLKTDILREALARHGGVSEEFAEGVRVEPADGTPDALRWRTRVSLHVDESGLAGPYAERTHQVIAVDSLPLAASSLEALGVHHGDWSGHKQIRLVQSSTGQPRVIIDTQKPQPMTEKVGDDVFHLSDHSFWQVHHSAAEALDALVSDALAQGRSGQDGFTPVDPTAQHLDLYSGVGLFAKAIGRAYGPDSRIIAVESDSGATDFTTKNLRHYPHSEVANSDVKRFLQGFAPEGAVGTVVLDPPRTGAKADVVGHIIALQPQQVIYVACDPVALGRDVKLFRDAGYELVSVKGVDLFPHTHHMEAVAVLRPGVPR</sequence>
<dbReference type="PANTHER" id="PTHR11061:SF30">
    <property type="entry name" value="TRNA (URACIL(54)-C(5))-METHYLTRANSFERASE"/>
    <property type="match status" value="1"/>
</dbReference>
<dbReference type="Proteomes" id="UP000243077">
    <property type="component" value="Chromosome"/>
</dbReference>
<dbReference type="OrthoDB" id="9804590at2"/>
<dbReference type="Pfam" id="PF01938">
    <property type="entry name" value="TRAM"/>
    <property type="match status" value="1"/>
</dbReference>
<evidence type="ECO:0000259" key="5">
    <source>
        <dbReference type="PROSITE" id="PS50926"/>
    </source>
</evidence>
<dbReference type="EMBL" id="CP026923">
    <property type="protein sequence ID" value="AVG24592.1"/>
    <property type="molecule type" value="Genomic_DNA"/>
</dbReference>
<feature type="domain" description="TRAM" evidence="5">
    <location>
        <begin position="2"/>
        <end position="60"/>
    </location>
</feature>
<proteinExistence type="inferred from homology"/>
<evidence type="ECO:0000256" key="3">
    <source>
        <dbReference type="ARBA" id="ARBA00022691"/>
    </source>
</evidence>
<evidence type="ECO:0000313" key="6">
    <source>
        <dbReference type="EMBL" id="AVG24592.1"/>
    </source>
</evidence>
<dbReference type="InterPro" id="IPR002792">
    <property type="entry name" value="TRAM_dom"/>
</dbReference>
<dbReference type="KEGG" id="psai:C3B54_111657"/>
<keyword evidence="3 4" id="KW-0949">S-adenosyl-L-methionine</keyword>
<evidence type="ECO:0000256" key="4">
    <source>
        <dbReference type="PROSITE-ProRule" id="PRU01024"/>
    </source>
</evidence>
<feature type="binding site" evidence="4">
    <location>
        <position position="232"/>
    </location>
    <ligand>
        <name>S-adenosyl-L-methionine</name>
        <dbReference type="ChEBI" id="CHEBI:59789"/>
    </ligand>
</feature>
<dbReference type="GO" id="GO:0070475">
    <property type="term" value="P:rRNA base methylation"/>
    <property type="evidence" value="ECO:0007669"/>
    <property type="project" value="TreeGrafter"/>
</dbReference>
<dbReference type="Gene3D" id="3.40.50.150">
    <property type="entry name" value="Vaccinia Virus protein VP39"/>
    <property type="match status" value="1"/>
</dbReference>
<evidence type="ECO:0000256" key="2">
    <source>
        <dbReference type="ARBA" id="ARBA00022679"/>
    </source>
</evidence>
<evidence type="ECO:0000313" key="7">
    <source>
        <dbReference type="Proteomes" id="UP000243077"/>
    </source>
</evidence>
<dbReference type="PROSITE" id="PS01231">
    <property type="entry name" value="TRMA_2"/>
    <property type="match status" value="1"/>
</dbReference>
<dbReference type="RefSeq" id="WP_104914050.1">
    <property type="nucleotide sequence ID" value="NZ_CP026923.1"/>
</dbReference>
<dbReference type="Pfam" id="PF05958">
    <property type="entry name" value="tRNA_U5-meth_tr"/>
    <property type="match status" value="1"/>
</dbReference>
<accession>A0A2L2BSJ9</accession>
<reference evidence="6 7" key="1">
    <citation type="submission" date="2018-02" db="EMBL/GenBank/DDBJ databases">
        <title>Complete genome of the streamlined marine actinobacterium Pontimonas salivibrio CL-TW6 adapted to coastal planktonic lifestype.</title>
        <authorList>
            <person name="Cho B.C."/>
            <person name="Hardies S.C."/>
            <person name="Jang G.I."/>
            <person name="Hwang C.Y."/>
        </authorList>
    </citation>
    <scope>NUCLEOTIDE SEQUENCE [LARGE SCALE GENOMIC DNA]</scope>
    <source>
        <strain evidence="6 7">CL-TW6</strain>
    </source>
</reference>
<dbReference type="PANTHER" id="PTHR11061">
    <property type="entry name" value="RNA M5U METHYLTRANSFERASE"/>
    <property type="match status" value="1"/>
</dbReference>
<dbReference type="PROSITE" id="PS50926">
    <property type="entry name" value="TRAM"/>
    <property type="match status" value="1"/>
</dbReference>
<feature type="binding site" evidence="4">
    <location>
        <position position="296"/>
    </location>
    <ligand>
        <name>S-adenosyl-L-methionine</name>
        <dbReference type="ChEBI" id="CHEBI:59789"/>
    </ligand>
</feature>
<dbReference type="InterPro" id="IPR029063">
    <property type="entry name" value="SAM-dependent_MTases_sf"/>
</dbReference>
<dbReference type="InterPro" id="IPR010280">
    <property type="entry name" value="U5_MeTrfase_fam"/>
</dbReference>
<dbReference type="InterPro" id="IPR030391">
    <property type="entry name" value="MeTrfase_TrmA_CS"/>
</dbReference>
<dbReference type="AlphaFoldDB" id="A0A2L2BSJ9"/>
<feature type="binding site" evidence="4">
    <location>
        <position position="272"/>
    </location>
    <ligand>
        <name>S-adenosyl-L-methionine</name>
        <dbReference type="ChEBI" id="CHEBI:59789"/>
    </ligand>
</feature>
<feature type="binding site" evidence="4">
    <location>
        <position position="341"/>
    </location>
    <ligand>
        <name>S-adenosyl-L-methionine</name>
        <dbReference type="ChEBI" id="CHEBI:59789"/>
    </ligand>
</feature>
<protein>
    <submittedName>
        <fullName evidence="6">tRNA/tmRNA/rRNA uracil-C5-methylase</fullName>
    </submittedName>
</protein>
<organism evidence="6 7">
    <name type="scientific">Pontimonas salivibrio</name>
    <dbReference type="NCBI Taxonomy" id="1159327"/>
    <lineage>
        <taxon>Bacteria</taxon>
        <taxon>Bacillati</taxon>
        <taxon>Actinomycetota</taxon>
        <taxon>Actinomycetes</taxon>
        <taxon>Micrococcales</taxon>
        <taxon>Microbacteriaceae</taxon>
        <taxon>Pontimonas</taxon>
    </lineage>
</organism>
<evidence type="ECO:0000256" key="1">
    <source>
        <dbReference type="ARBA" id="ARBA00022603"/>
    </source>
</evidence>
<dbReference type="SUPFAM" id="SSF50249">
    <property type="entry name" value="Nucleic acid-binding proteins"/>
    <property type="match status" value="1"/>
</dbReference>
<keyword evidence="1 4" id="KW-0489">Methyltransferase</keyword>
<dbReference type="GO" id="GO:0070041">
    <property type="term" value="F:rRNA (uridine-C5-)-methyltransferase activity"/>
    <property type="evidence" value="ECO:0007669"/>
    <property type="project" value="TreeGrafter"/>
</dbReference>